<dbReference type="InterPro" id="IPR027417">
    <property type="entry name" value="P-loop_NTPase"/>
</dbReference>
<keyword evidence="3" id="KW-1185">Reference proteome</keyword>
<organism evidence="2 3">
    <name type="scientific">Endocarpon pusillum</name>
    <dbReference type="NCBI Taxonomy" id="364733"/>
    <lineage>
        <taxon>Eukaryota</taxon>
        <taxon>Fungi</taxon>
        <taxon>Dikarya</taxon>
        <taxon>Ascomycota</taxon>
        <taxon>Pezizomycotina</taxon>
        <taxon>Eurotiomycetes</taxon>
        <taxon>Chaetothyriomycetidae</taxon>
        <taxon>Verrucariales</taxon>
        <taxon>Verrucariaceae</taxon>
        <taxon>Endocarpon</taxon>
    </lineage>
</organism>
<feature type="region of interest" description="Disordered" evidence="1">
    <location>
        <begin position="104"/>
        <end position="128"/>
    </location>
</feature>
<dbReference type="SUPFAM" id="SSF52540">
    <property type="entry name" value="P-loop containing nucleoside triphosphate hydrolases"/>
    <property type="match status" value="1"/>
</dbReference>
<dbReference type="EMBL" id="JAACFV010000012">
    <property type="protein sequence ID" value="KAF7512501.1"/>
    <property type="molecule type" value="Genomic_DNA"/>
</dbReference>
<dbReference type="PANTHER" id="PTHR48312:SF1">
    <property type="entry name" value="SULFOTRANSFERASE"/>
    <property type="match status" value="1"/>
</dbReference>
<dbReference type="OrthoDB" id="3650366at2759"/>
<evidence type="ECO:0000256" key="1">
    <source>
        <dbReference type="SAM" id="MobiDB-lite"/>
    </source>
</evidence>
<protein>
    <recommendedName>
        <fullName evidence="4">Sulfotransferase domain-containing protein</fullName>
    </recommendedName>
</protein>
<reference evidence="2" key="1">
    <citation type="submission" date="2020-02" db="EMBL/GenBank/DDBJ databases">
        <authorList>
            <person name="Palmer J.M."/>
        </authorList>
    </citation>
    <scope>NUCLEOTIDE SEQUENCE</scope>
    <source>
        <strain evidence="2">EPUS1.4</strain>
        <tissue evidence="2">Thallus</tissue>
    </source>
</reference>
<dbReference type="PANTHER" id="PTHR48312">
    <property type="match status" value="1"/>
</dbReference>
<sequence length="322" mass="36132">MSNLFLRFFAHHLEIGVVDYPFDAAYMAGPERQARRHNPKIDALVKARKEADHHVTYQMAFDEMRERIREIEGEGRVAIIKQPIYDIADPAIIIKNVPSAGPPLGRTPSITVPDGKPRQNDPSLPPNPTILPSSFMDSLLPIILIRHPALMIPSYYRVARDIHGARVDDAEFPINATLRWSRLVLEYYLAQAAVTAVNPIVIDASDLVGPDTEALLAKLCRLAGISPEFVQLQWTRPLEQQVGSISEGTKAFRKVFLESTGVMRREQKGKESGEGGEVIIAEEVRRWEEEFGAEAAEALRRLVELAMSDWDYLKGFALRADK</sequence>
<dbReference type="Proteomes" id="UP000606974">
    <property type="component" value="Unassembled WGS sequence"/>
</dbReference>
<dbReference type="Gene3D" id="3.40.50.300">
    <property type="entry name" value="P-loop containing nucleotide triphosphate hydrolases"/>
    <property type="match status" value="1"/>
</dbReference>
<name>A0A8H7EAA9_9EURO</name>
<dbReference type="AlphaFoldDB" id="A0A8H7EAA9"/>
<evidence type="ECO:0000313" key="2">
    <source>
        <dbReference type="EMBL" id="KAF7512501.1"/>
    </source>
</evidence>
<comment type="caution">
    <text evidence="2">The sequence shown here is derived from an EMBL/GenBank/DDBJ whole genome shotgun (WGS) entry which is preliminary data.</text>
</comment>
<gene>
    <name evidence="2" type="ORF">GJ744_001436</name>
</gene>
<evidence type="ECO:0008006" key="4">
    <source>
        <dbReference type="Google" id="ProtNLM"/>
    </source>
</evidence>
<evidence type="ECO:0000313" key="3">
    <source>
        <dbReference type="Proteomes" id="UP000606974"/>
    </source>
</evidence>
<accession>A0A8H7EAA9</accession>
<proteinExistence type="predicted"/>